<feature type="transmembrane region" description="Helical" evidence="10">
    <location>
        <begin position="179"/>
        <end position="205"/>
    </location>
</feature>
<dbReference type="SUPFAM" id="SSF81321">
    <property type="entry name" value="Family A G protein-coupled receptor-like"/>
    <property type="match status" value="1"/>
</dbReference>
<feature type="transmembrane region" description="Helical" evidence="10">
    <location>
        <begin position="57"/>
        <end position="79"/>
    </location>
</feature>
<dbReference type="PRINTS" id="PR00237">
    <property type="entry name" value="GPCRRHODOPSN"/>
</dbReference>
<dbReference type="Pfam" id="PF00001">
    <property type="entry name" value="7tm_1"/>
    <property type="match status" value="1"/>
</dbReference>
<name>A0ABM1SSB2_LIMPO</name>
<evidence type="ECO:0000256" key="9">
    <source>
        <dbReference type="ARBA" id="ARBA00023224"/>
    </source>
</evidence>
<keyword evidence="6" id="KW-0297">G-protein coupled receptor</keyword>
<evidence type="ECO:0000313" key="12">
    <source>
        <dbReference type="Proteomes" id="UP000694941"/>
    </source>
</evidence>
<organism evidence="12 13">
    <name type="scientific">Limulus polyphemus</name>
    <name type="common">Atlantic horseshoe crab</name>
    <dbReference type="NCBI Taxonomy" id="6850"/>
    <lineage>
        <taxon>Eukaryota</taxon>
        <taxon>Metazoa</taxon>
        <taxon>Ecdysozoa</taxon>
        <taxon>Arthropoda</taxon>
        <taxon>Chelicerata</taxon>
        <taxon>Merostomata</taxon>
        <taxon>Xiphosura</taxon>
        <taxon>Limulidae</taxon>
        <taxon>Limulus</taxon>
    </lineage>
</organism>
<feature type="transmembrane region" description="Helical" evidence="10">
    <location>
        <begin position="293"/>
        <end position="316"/>
    </location>
</feature>
<evidence type="ECO:0000313" key="13">
    <source>
        <dbReference type="RefSeq" id="XP_022246518.1"/>
    </source>
</evidence>
<dbReference type="RefSeq" id="XP_022246518.1">
    <property type="nucleotide sequence ID" value="XM_022390810.1"/>
</dbReference>
<evidence type="ECO:0000256" key="8">
    <source>
        <dbReference type="ARBA" id="ARBA00023170"/>
    </source>
</evidence>
<feature type="domain" description="G-protein coupled receptors family 1 profile" evidence="11">
    <location>
        <begin position="37"/>
        <end position="313"/>
    </location>
</feature>
<feature type="transmembrane region" description="Helical" evidence="10">
    <location>
        <begin position="99"/>
        <end position="117"/>
    </location>
</feature>
<protein>
    <submittedName>
        <fullName evidence="13">5-hydroxytryptamine receptor 1A-alpha-like</fullName>
    </submittedName>
</protein>
<reference evidence="13" key="1">
    <citation type="submission" date="2025-08" db="UniProtKB">
        <authorList>
            <consortium name="RefSeq"/>
        </authorList>
    </citation>
    <scope>IDENTIFICATION</scope>
    <source>
        <tissue evidence="13">Muscle</tissue>
    </source>
</reference>
<keyword evidence="7 10" id="KW-0472">Membrane</keyword>
<gene>
    <name evidence="13" type="primary">LOC111086741</name>
</gene>
<evidence type="ECO:0000256" key="1">
    <source>
        <dbReference type="ARBA" id="ARBA00004651"/>
    </source>
</evidence>
<keyword evidence="8" id="KW-0675">Receptor</keyword>
<keyword evidence="12" id="KW-1185">Reference proteome</keyword>
<dbReference type="InterPro" id="IPR017452">
    <property type="entry name" value="GPCR_Rhodpsn_7TM"/>
</dbReference>
<dbReference type="GeneID" id="111086741"/>
<keyword evidence="3" id="KW-1003">Cell membrane</keyword>
<accession>A0ABM1SSB2</accession>
<evidence type="ECO:0000256" key="7">
    <source>
        <dbReference type="ARBA" id="ARBA00023136"/>
    </source>
</evidence>
<keyword evidence="5 10" id="KW-1133">Transmembrane helix</keyword>
<keyword evidence="4 10" id="KW-0812">Transmembrane</keyword>
<dbReference type="Gene3D" id="1.20.1070.10">
    <property type="entry name" value="Rhodopsin 7-helix transmembrane proteins"/>
    <property type="match status" value="1"/>
</dbReference>
<sequence length="334" mass="37636">MEISNTSLTNKEGTKDFTVSAVAVGFTLVITCISLLGNSAVIAITRMDNELRLQVSNLLIVNLAVTDLLTSLLVMIPSVTALFYERWILGDALCKLHCSFNYCFIIVSMLSLSLITIDRGVAMKNPLRYVQTMTNCRIGLMISYVWIHGLVFAIVPSLNDWVHFDYSEAVCTIKWEVDVGIITYVTAAFMCCFILPAGIIVFYNFSILRSALKLKHNVIQPKLLQSETSTIERMLGTRKISSSQGRRHSTGFINQKIVKSILVIILVFFVCMTPFCLTKLLKVLVGVHVVPPWLSLFSTAIQFTASATNPFIYAVFRRDFRDAFKRLIRRLFVF</sequence>
<dbReference type="CDD" id="cd00637">
    <property type="entry name" value="7tm_classA_rhodopsin-like"/>
    <property type="match status" value="1"/>
</dbReference>
<feature type="transmembrane region" description="Helical" evidence="10">
    <location>
        <begin position="138"/>
        <end position="159"/>
    </location>
</feature>
<evidence type="ECO:0000259" key="11">
    <source>
        <dbReference type="PROSITE" id="PS50262"/>
    </source>
</evidence>
<feature type="transmembrane region" description="Helical" evidence="10">
    <location>
        <begin position="261"/>
        <end position="281"/>
    </location>
</feature>
<dbReference type="PROSITE" id="PS50262">
    <property type="entry name" value="G_PROTEIN_RECEP_F1_2"/>
    <property type="match status" value="1"/>
</dbReference>
<proteinExistence type="inferred from homology"/>
<evidence type="ECO:0000256" key="2">
    <source>
        <dbReference type="ARBA" id="ARBA00010663"/>
    </source>
</evidence>
<evidence type="ECO:0000256" key="5">
    <source>
        <dbReference type="ARBA" id="ARBA00022989"/>
    </source>
</evidence>
<evidence type="ECO:0000256" key="3">
    <source>
        <dbReference type="ARBA" id="ARBA00022475"/>
    </source>
</evidence>
<comment type="similarity">
    <text evidence="2">Belongs to the G-protein coupled receptor 1 family.</text>
</comment>
<keyword evidence="9" id="KW-0807">Transducer</keyword>
<comment type="subcellular location">
    <subcellularLocation>
        <location evidence="1">Cell membrane</location>
        <topology evidence="1">Multi-pass membrane protein</topology>
    </subcellularLocation>
</comment>
<feature type="transmembrane region" description="Helical" evidence="10">
    <location>
        <begin position="20"/>
        <end position="45"/>
    </location>
</feature>
<dbReference type="InterPro" id="IPR000276">
    <property type="entry name" value="GPCR_Rhodpsn"/>
</dbReference>
<evidence type="ECO:0000256" key="10">
    <source>
        <dbReference type="SAM" id="Phobius"/>
    </source>
</evidence>
<evidence type="ECO:0000256" key="6">
    <source>
        <dbReference type="ARBA" id="ARBA00023040"/>
    </source>
</evidence>
<dbReference type="PANTHER" id="PTHR22752">
    <property type="entry name" value="G PROTEIN-COUPLED RECEPTOR"/>
    <property type="match status" value="1"/>
</dbReference>
<evidence type="ECO:0000256" key="4">
    <source>
        <dbReference type="ARBA" id="ARBA00022692"/>
    </source>
</evidence>
<dbReference type="Proteomes" id="UP000694941">
    <property type="component" value="Unplaced"/>
</dbReference>